<feature type="domain" description="DUF4131" evidence="8">
    <location>
        <begin position="30"/>
        <end position="192"/>
    </location>
</feature>
<dbReference type="PANTHER" id="PTHR30619">
    <property type="entry name" value="DNA INTERNALIZATION/COMPETENCE PROTEIN COMEC/REC2"/>
    <property type="match status" value="1"/>
</dbReference>
<evidence type="ECO:0000259" key="7">
    <source>
        <dbReference type="Pfam" id="PF03772"/>
    </source>
</evidence>
<dbReference type="NCBIfam" id="TIGR00360">
    <property type="entry name" value="ComEC_N-term"/>
    <property type="match status" value="1"/>
</dbReference>
<gene>
    <name evidence="9" type="ORF">MUY34_07725</name>
</gene>
<protein>
    <submittedName>
        <fullName evidence="9">ComEC family competence protein</fullName>
    </submittedName>
</protein>
<evidence type="ECO:0000256" key="2">
    <source>
        <dbReference type="ARBA" id="ARBA00022475"/>
    </source>
</evidence>
<dbReference type="Pfam" id="PF03772">
    <property type="entry name" value="Competence"/>
    <property type="match status" value="1"/>
</dbReference>
<evidence type="ECO:0000256" key="3">
    <source>
        <dbReference type="ARBA" id="ARBA00022692"/>
    </source>
</evidence>
<accession>A0ABT0H918</accession>
<dbReference type="InterPro" id="IPR052159">
    <property type="entry name" value="Competence_DNA_uptake"/>
</dbReference>
<feature type="transmembrane region" description="Helical" evidence="6">
    <location>
        <begin position="7"/>
        <end position="25"/>
    </location>
</feature>
<evidence type="ECO:0000313" key="9">
    <source>
        <dbReference type="EMBL" id="MCK8480504.1"/>
    </source>
</evidence>
<evidence type="ECO:0000256" key="6">
    <source>
        <dbReference type="SAM" id="Phobius"/>
    </source>
</evidence>
<comment type="caution">
    <text evidence="9">The sequence shown here is derived from an EMBL/GenBank/DDBJ whole genome shotgun (WGS) entry which is preliminary data.</text>
</comment>
<proteinExistence type="predicted"/>
<feature type="transmembrane region" description="Helical" evidence="6">
    <location>
        <begin position="334"/>
        <end position="354"/>
    </location>
</feature>
<organism evidence="9 10">
    <name type="scientific">Psychroserpens algicola</name>
    <dbReference type="NCBI Taxonomy" id="1719034"/>
    <lineage>
        <taxon>Bacteria</taxon>
        <taxon>Pseudomonadati</taxon>
        <taxon>Bacteroidota</taxon>
        <taxon>Flavobacteriia</taxon>
        <taxon>Flavobacteriales</taxon>
        <taxon>Flavobacteriaceae</taxon>
        <taxon>Psychroserpens</taxon>
    </lineage>
</organism>
<feature type="transmembrane region" description="Helical" evidence="6">
    <location>
        <begin position="451"/>
        <end position="471"/>
    </location>
</feature>
<keyword evidence="4 6" id="KW-1133">Transmembrane helix</keyword>
<evidence type="ECO:0000256" key="1">
    <source>
        <dbReference type="ARBA" id="ARBA00004651"/>
    </source>
</evidence>
<evidence type="ECO:0000259" key="8">
    <source>
        <dbReference type="Pfam" id="PF13567"/>
    </source>
</evidence>
<dbReference type="Pfam" id="PF13567">
    <property type="entry name" value="DUF4131"/>
    <property type="match status" value="1"/>
</dbReference>
<feature type="transmembrane region" description="Helical" evidence="6">
    <location>
        <begin position="360"/>
        <end position="376"/>
    </location>
</feature>
<keyword evidence="3 6" id="KW-0812">Transmembrane</keyword>
<dbReference type="RefSeq" id="WP_248412600.1">
    <property type="nucleotide sequence ID" value="NZ_JALPQF010000006.1"/>
</dbReference>
<comment type="subcellular location">
    <subcellularLocation>
        <location evidence="1">Cell membrane</location>
        <topology evidence="1">Multi-pass membrane protein</topology>
    </subcellularLocation>
</comment>
<feature type="transmembrane region" description="Helical" evidence="6">
    <location>
        <begin position="388"/>
        <end position="411"/>
    </location>
</feature>
<feature type="transmembrane region" description="Helical" evidence="6">
    <location>
        <begin position="250"/>
        <end position="274"/>
    </location>
</feature>
<name>A0ABT0H918_9FLAO</name>
<feature type="transmembrane region" description="Helical" evidence="6">
    <location>
        <begin position="417"/>
        <end position="444"/>
    </location>
</feature>
<feature type="transmembrane region" description="Helical" evidence="6">
    <location>
        <begin position="31"/>
        <end position="50"/>
    </location>
</feature>
<dbReference type="InterPro" id="IPR025405">
    <property type="entry name" value="DUF4131"/>
</dbReference>
<feature type="transmembrane region" description="Helical" evidence="6">
    <location>
        <begin position="294"/>
        <end position="322"/>
    </location>
</feature>
<sequence length="679" mass="77568">MKPLNYTIIKLTGCLSLGILLSHIFSISLKLSLYAIALAFTGFILTYLLANKQFKKTLWFGITTYMVMLCLGILTLNLHDHKNFEKHYSNHIEFNASEILTITFRIKERLKPSMYHNKYVVNIIKINETPTSGKLLLNVEKDSINPDYQTDDMLVTFSNLESIREALNPNQFDYKSYLEKQYIYHQIFTSSSYLLKLKSNQKTLSGYAASFRELINKRLSTYNFKASELAIINAILLGQRQDMSKDIYNSYANAGAIHILAVSGLHVGLILLLLNAFLKPIEHLKFGKPIKVGLIIFLLWTFAIVAGLSASVTRAVTMFSIVAIAMHLKRQTNIYNTLSISVFILLLCKPMFLFDVGFQMSYLAVFAIVSIQPLLYKLWIPKWKALDYLWQIFTVTIAAQFGVVPISLYYFHQFPGLFFVSNLAIIPFLGLILGLGIVVIALAIFNILPNILANIYGGIISLMNTIVDWVARQETFLLQSIAFDIEHVLICYLLIVSSVLFWKKQTFRTIKFLLCSVLAIQGVWIYSNYKNANHTFTVFHKSRYSLIAEKEFSKLKTYHNLDSLTASKDRVIDNYIIGNFITSSSTDSLTSVYQFQNKIILVIDSLGIYNVKSFQVDYVLLRNSPRINLERMIDSINPKLIIADGSNYKSYVKRWEATCLKRKLPFHHTGTKGAFILKK</sequence>
<keyword evidence="10" id="KW-1185">Reference proteome</keyword>
<keyword evidence="5 6" id="KW-0472">Membrane</keyword>
<dbReference type="Proteomes" id="UP001203687">
    <property type="component" value="Unassembled WGS sequence"/>
</dbReference>
<evidence type="ECO:0000256" key="4">
    <source>
        <dbReference type="ARBA" id="ARBA00022989"/>
    </source>
</evidence>
<dbReference type="PANTHER" id="PTHR30619:SF1">
    <property type="entry name" value="RECOMBINATION PROTEIN 2"/>
    <property type="match status" value="1"/>
</dbReference>
<dbReference type="EMBL" id="JALPQF010000006">
    <property type="protein sequence ID" value="MCK8480504.1"/>
    <property type="molecule type" value="Genomic_DNA"/>
</dbReference>
<feature type="transmembrane region" description="Helical" evidence="6">
    <location>
        <begin position="57"/>
        <end position="76"/>
    </location>
</feature>
<feature type="domain" description="ComEC/Rec2-related protein" evidence="7">
    <location>
        <begin position="235"/>
        <end position="504"/>
    </location>
</feature>
<evidence type="ECO:0000256" key="5">
    <source>
        <dbReference type="ARBA" id="ARBA00023136"/>
    </source>
</evidence>
<feature type="transmembrane region" description="Helical" evidence="6">
    <location>
        <begin position="477"/>
        <end position="502"/>
    </location>
</feature>
<evidence type="ECO:0000313" key="10">
    <source>
        <dbReference type="Proteomes" id="UP001203687"/>
    </source>
</evidence>
<reference evidence="9" key="1">
    <citation type="submission" date="2022-04" db="EMBL/GenBank/DDBJ databases">
        <authorList>
            <person name="Ren T."/>
        </authorList>
    </citation>
    <scope>NUCLEOTIDE SEQUENCE</scope>
    <source>
        <strain evidence="9">F63249</strain>
    </source>
</reference>
<keyword evidence="2" id="KW-1003">Cell membrane</keyword>
<dbReference type="InterPro" id="IPR004477">
    <property type="entry name" value="ComEC_N"/>
</dbReference>